<dbReference type="PANTHER" id="PTHR11537:SF252">
    <property type="entry name" value="POTASSIUM VOLTAGE-GATED CHANNEL PROTEIN SHAW"/>
    <property type="match status" value="1"/>
</dbReference>
<organism evidence="9 10">
    <name type="scientific">Paramuricea clavata</name>
    <name type="common">Red gorgonian</name>
    <name type="synonym">Violescent sea-whip</name>
    <dbReference type="NCBI Taxonomy" id="317549"/>
    <lineage>
        <taxon>Eukaryota</taxon>
        <taxon>Metazoa</taxon>
        <taxon>Cnidaria</taxon>
        <taxon>Anthozoa</taxon>
        <taxon>Octocorallia</taxon>
        <taxon>Malacalcyonacea</taxon>
        <taxon>Plexauridae</taxon>
        <taxon>Paramuricea</taxon>
    </lineage>
</organism>
<proteinExistence type="predicted"/>
<evidence type="ECO:0000256" key="3">
    <source>
        <dbReference type="ARBA" id="ARBA00022692"/>
    </source>
</evidence>
<dbReference type="EMBL" id="CACRXK020007644">
    <property type="protein sequence ID" value="CAB4012821.1"/>
    <property type="molecule type" value="Genomic_DNA"/>
</dbReference>
<keyword evidence="5" id="KW-0406">Ion transport</keyword>
<feature type="domain" description="Potassium channel" evidence="8">
    <location>
        <begin position="120"/>
        <end position="202"/>
    </location>
</feature>
<gene>
    <name evidence="9" type="ORF">PACLA_8A056465</name>
</gene>
<evidence type="ECO:0000259" key="8">
    <source>
        <dbReference type="Pfam" id="PF07885"/>
    </source>
</evidence>
<name>A0A7D9IT08_PARCT</name>
<evidence type="ECO:0000256" key="2">
    <source>
        <dbReference type="ARBA" id="ARBA00022448"/>
    </source>
</evidence>
<keyword evidence="7" id="KW-0407">Ion channel</keyword>
<evidence type="ECO:0000256" key="5">
    <source>
        <dbReference type="ARBA" id="ARBA00023065"/>
    </source>
</evidence>
<dbReference type="GO" id="GO:0001508">
    <property type="term" value="P:action potential"/>
    <property type="evidence" value="ECO:0007669"/>
    <property type="project" value="TreeGrafter"/>
</dbReference>
<dbReference type="OrthoDB" id="415460at2759"/>
<evidence type="ECO:0000313" key="10">
    <source>
        <dbReference type="Proteomes" id="UP001152795"/>
    </source>
</evidence>
<dbReference type="Pfam" id="PF07885">
    <property type="entry name" value="Ion_trans_2"/>
    <property type="match status" value="1"/>
</dbReference>
<dbReference type="GO" id="GO:0008076">
    <property type="term" value="C:voltage-gated potassium channel complex"/>
    <property type="evidence" value="ECO:0007669"/>
    <property type="project" value="InterPro"/>
</dbReference>
<dbReference type="Gene3D" id="3.40.190.10">
    <property type="entry name" value="Periplasmic binding protein-like II"/>
    <property type="match status" value="2"/>
</dbReference>
<dbReference type="Gene3D" id="1.10.287.70">
    <property type="match status" value="1"/>
</dbReference>
<dbReference type="AlphaFoldDB" id="A0A7D9IT08"/>
<evidence type="ECO:0000256" key="7">
    <source>
        <dbReference type="ARBA" id="ARBA00023303"/>
    </source>
</evidence>
<evidence type="ECO:0000256" key="6">
    <source>
        <dbReference type="ARBA" id="ARBA00023136"/>
    </source>
</evidence>
<keyword evidence="4" id="KW-1133">Transmembrane helix</keyword>
<dbReference type="PRINTS" id="PR00169">
    <property type="entry name" value="KCHANNEL"/>
</dbReference>
<dbReference type="SUPFAM" id="SSF81324">
    <property type="entry name" value="Voltage-gated potassium channels"/>
    <property type="match status" value="1"/>
</dbReference>
<dbReference type="GO" id="GO:0005251">
    <property type="term" value="F:delayed rectifier potassium channel activity"/>
    <property type="evidence" value="ECO:0007669"/>
    <property type="project" value="TreeGrafter"/>
</dbReference>
<comment type="caution">
    <text evidence="9">The sequence shown here is derived from an EMBL/GenBank/DDBJ whole genome shotgun (WGS) entry which is preliminary data.</text>
</comment>
<feature type="non-terminal residue" evidence="9">
    <location>
        <position position="1"/>
    </location>
</feature>
<sequence>LNETCKHGGQLTIMYWHHCPYIMNETRGNVSGVFPNILKSIVKQCCHAVQEMRFNRSQPKKFDIALPVHIEKYGKTLFETLPFIAIAESLGIAVLKHSNVSSGKLMSSLLQAWPVLLFIILTACVAGIIMWFVERQSNSKQFSPSFPHGAFDGFWWAFVSMTSVGYGDKFPKSILGKLLGSCWIVIGMLFVTMFLGILTTTLMTLLMDGTFDIQHERITVLNGSVAHWLGIEHHATIKVMKKQEALYPPLIDYEVDAALVDINSLKDVVHKLQKEYNIRVSGILLKETFYGIVLREKADNLTACFQEYIEKYEHSIFSKMSEYSGTQKSKLNAAEDYFGSGGIFSISVYSMIALFVTCCVAGCVWELHKQRSLTVMKEESNVEYNSEELSRNGRLPLGTLSTSTDGFPSDCPCNLKDPFEEIDRFHTRQSDV</sequence>
<keyword evidence="6" id="KW-0472">Membrane</keyword>
<evidence type="ECO:0000313" key="9">
    <source>
        <dbReference type="EMBL" id="CAB4012821.1"/>
    </source>
</evidence>
<evidence type="ECO:0000256" key="4">
    <source>
        <dbReference type="ARBA" id="ARBA00022989"/>
    </source>
</evidence>
<evidence type="ECO:0000256" key="1">
    <source>
        <dbReference type="ARBA" id="ARBA00004141"/>
    </source>
</evidence>
<keyword evidence="3" id="KW-0812">Transmembrane</keyword>
<dbReference type="InterPro" id="IPR013099">
    <property type="entry name" value="K_chnl_dom"/>
</dbReference>
<dbReference type="InterPro" id="IPR028325">
    <property type="entry name" value="VG_K_chnl"/>
</dbReference>
<dbReference type="SUPFAM" id="SSF53850">
    <property type="entry name" value="Periplasmic binding protein-like II"/>
    <property type="match status" value="1"/>
</dbReference>
<dbReference type="PANTHER" id="PTHR11537">
    <property type="entry name" value="VOLTAGE-GATED POTASSIUM CHANNEL"/>
    <property type="match status" value="1"/>
</dbReference>
<dbReference type="Proteomes" id="UP001152795">
    <property type="component" value="Unassembled WGS sequence"/>
</dbReference>
<comment type="subcellular location">
    <subcellularLocation>
        <location evidence="1">Membrane</location>
        <topology evidence="1">Multi-pass membrane protein</topology>
    </subcellularLocation>
</comment>
<reference evidence="9" key="1">
    <citation type="submission" date="2020-04" db="EMBL/GenBank/DDBJ databases">
        <authorList>
            <person name="Alioto T."/>
            <person name="Alioto T."/>
            <person name="Gomez Garrido J."/>
        </authorList>
    </citation>
    <scope>NUCLEOTIDE SEQUENCE</scope>
    <source>
        <strain evidence="9">A484AB</strain>
    </source>
</reference>
<keyword evidence="10" id="KW-1185">Reference proteome</keyword>
<protein>
    <submittedName>
        <fullName evidence="9">Potassium voltage-gated channel subfamily G member 1</fullName>
    </submittedName>
</protein>
<keyword evidence="2" id="KW-0813">Transport</keyword>
<accession>A0A7D9IT08</accession>